<dbReference type="RefSeq" id="XP_033585716.1">
    <property type="nucleotide sequence ID" value="XM_033731734.1"/>
</dbReference>
<dbReference type="OrthoDB" id="5296at2759"/>
<dbReference type="AlphaFoldDB" id="A0A6A6PH93"/>
<dbReference type="EMBL" id="MU001642">
    <property type="protein sequence ID" value="KAF2479146.1"/>
    <property type="molecule type" value="Genomic_DNA"/>
</dbReference>
<evidence type="ECO:0000313" key="2">
    <source>
        <dbReference type="EMBL" id="KAF2479146.1"/>
    </source>
</evidence>
<organism evidence="2 3">
    <name type="scientific">Neohortaea acidophila</name>
    <dbReference type="NCBI Taxonomy" id="245834"/>
    <lineage>
        <taxon>Eukaryota</taxon>
        <taxon>Fungi</taxon>
        <taxon>Dikarya</taxon>
        <taxon>Ascomycota</taxon>
        <taxon>Pezizomycotina</taxon>
        <taxon>Dothideomycetes</taxon>
        <taxon>Dothideomycetidae</taxon>
        <taxon>Mycosphaerellales</taxon>
        <taxon>Teratosphaeriaceae</taxon>
        <taxon>Neohortaea</taxon>
    </lineage>
</organism>
<sequence>MERPAQPEKSRPTEHIRTSSFNNPSQAKKDLPILLKKGLPPCPRAKPVAGYSDWYSLKSTSSLDFCPECISHMDRTVYRLNFRPSPPRSSEKETFCALGGDPWVRLAWQLTLARQRPDIKLLEGIAAVQDAGDCPGESSLHHHHRSAATYGVKDRDGYYIPHFSVCRADVDKLELLMPTLYGLFVPLPNRTSTSTTQPRKCALRTTSTRFTPYITHLSKLHDTTRRQQQSTPTDPTPFTDFVQRKARLQECPKDAQFGPNVLWHHHPHLKEFTICEDCFDSVVEPELARGKSLLVKGFPRAKGVVYSTSAAEEKGGVVVGRSCQLYGAYMRGIFAKAVEEENFELLAKWARKRREAEVGLQEGYRRLGERLRRLEGVGGEEAGEERRRLQRKLREIREDWATWE</sequence>
<gene>
    <name evidence="2" type="ORF">BDY17DRAFT_257996</name>
</gene>
<feature type="region of interest" description="Disordered" evidence="1">
    <location>
        <begin position="1"/>
        <end position="29"/>
    </location>
</feature>
<feature type="compositionally biased region" description="Basic and acidic residues" evidence="1">
    <location>
        <begin position="1"/>
        <end position="17"/>
    </location>
</feature>
<evidence type="ECO:0000256" key="1">
    <source>
        <dbReference type="SAM" id="MobiDB-lite"/>
    </source>
</evidence>
<accession>A0A6A6PH93</accession>
<protein>
    <submittedName>
        <fullName evidence="2">Uncharacterized protein</fullName>
    </submittedName>
</protein>
<dbReference type="GeneID" id="54472736"/>
<proteinExistence type="predicted"/>
<name>A0A6A6PH93_9PEZI</name>
<evidence type="ECO:0000313" key="3">
    <source>
        <dbReference type="Proteomes" id="UP000799767"/>
    </source>
</evidence>
<dbReference type="Proteomes" id="UP000799767">
    <property type="component" value="Unassembled WGS sequence"/>
</dbReference>
<keyword evidence="3" id="KW-1185">Reference proteome</keyword>
<reference evidence="2" key="1">
    <citation type="journal article" date="2020" name="Stud. Mycol.">
        <title>101 Dothideomycetes genomes: a test case for predicting lifestyles and emergence of pathogens.</title>
        <authorList>
            <person name="Haridas S."/>
            <person name="Albert R."/>
            <person name="Binder M."/>
            <person name="Bloem J."/>
            <person name="Labutti K."/>
            <person name="Salamov A."/>
            <person name="Andreopoulos B."/>
            <person name="Baker S."/>
            <person name="Barry K."/>
            <person name="Bills G."/>
            <person name="Bluhm B."/>
            <person name="Cannon C."/>
            <person name="Castanera R."/>
            <person name="Culley D."/>
            <person name="Daum C."/>
            <person name="Ezra D."/>
            <person name="Gonzalez J."/>
            <person name="Henrissat B."/>
            <person name="Kuo A."/>
            <person name="Liang C."/>
            <person name="Lipzen A."/>
            <person name="Lutzoni F."/>
            <person name="Magnuson J."/>
            <person name="Mondo S."/>
            <person name="Nolan M."/>
            <person name="Ohm R."/>
            <person name="Pangilinan J."/>
            <person name="Park H.-J."/>
            <person name="Ramirez L."/>
            <person name="Alfaro M."/>
            <person name="Sun H."/>
            <person name="Tritt A."/>
            <person name="Yoshinaga Y."/>
            <person name="Zwiers L.-H."/>
            <person name="Turgeon B."/>
            <person name="Goodwin S."/>
            <person name="Spatafora J."/>
            <person name="Crous P."/>
            <person name="Grigoriev I."/>
        </authorList>
    </citation>
    <scope>NUCLEOTIDE SEQUENCE</scope>
    <source>
        <strain evidence="2">CBS 113389</strain>
    </source>
</reference>